<dbReference type="Proteomes" id="UP000294355">
    <property type="component" value="Chromosome"/>
</dbReference>
<dbReference type="EMBL" id="LS999521">
    <property type="protein sequence ID" value="VAX45440.1"/>
    <property type="molecule type" value="Genomic_DNA"/>
</dbReference>
<evidence type="ECO:0000313" key="3">
    <source>
        <dbReference type="Proteomes" id="UP000294355"/>
    </source>
</evidence>
<reference evidence="2 3" key="1">
    <citation type="submission" date="2018-08" db="EMBL/GenBank/DDBJ databases">
        <authorList>
            <person name="Gonzaga-Molto A."/>
        </authorList>
    </citation>
    <scope>NUCLEOTIDE SEQUENCE [LARGE SCALE GENOMIC DNA]</scope>
    <source>
        <strain evidence="2">Acinetobacter calcoaceticus str. 2117</strain>
    </source>
</reference>
<feature type="transmembrane region" description="Helical" evidence="1">
    <location>
        <begin position="40"/>
        <end position="58"/>
    </location>
</feature>
<protein>
    <submittedName>
        <fullName evidence="2">Uncharacterized protein</fullName>
    </submittedName>
</protein>
<keyword evidence="1" id="KW-0812">Transmembrane</keyword>
<gene>
    <name evidence="2" type="ORF">AC2117_02638</name>
</gene>
<feature type="transmembrane region" description="Helical" evidence="1">
    <location>
        <begin position="9"/>
        <end position="28"/>
    </location>
</feature>
<keyword evidence="1" id="KW-1133">Transmembrane helix</keyword>
<keyword evidence="1" id="KW-0472">Membrane</keyword>
<accession>A0A446ZM08</accession>
<evidence type="ECO:0000256" key="1">
    <source>
        <dbReference type="SAM" id="Phobius"/>
    </source>
</evidence>
<proteinExistence type="predicted"/>
<dbReference type="RefSeq" id="WP_111849279.1">
    <property type="nucleotide sequence ID" value="NZ_BKIA01000020.1"/>
</dbReference>
<evidence type="ECO:0000313" key="2">
    <source>
        <dbReference type="EMBL" id="VAX45440.1"/>
    </source>
</evidence>
<dbReference type="OrthoDB" id="6708764at2"/>
<dbReference type="AlphaFoldDB" id="A0A446ZM08"/>
<organism evidence="2 3">
    <name type="scientific">Acinetobacter calcoaceticus</name>
    <dbReference type="NCBI Taxonomy" id="471"/>
    <lineage>
        <taxon>Bacteria</taxon>
        <taxon>Pseudomonadati</taxon>
        <taxon>Pseudomonadota</taxon>
        <taxon>Gammaproteobacteria</taxon>
        <taxon>Moraxellales</taxon>
        <taxon>Moraxellaceae</taxon>
        <taxon>Acinetobacter</taxon>
        <taxon>Acinetobacter calcoaceticus/baumannii complex</taxon>
    </lineage>
</organism>
<name>A0A446ZM08_ACICA</name>
<sequence length="73" mass="8224">MSSENTRTYLAYMVIAMSFLCVLGLFFIEYPDKNRDLLNVSLGTLLGLSSAVIAFYFGSTNKQKKETEDSNQQ</sequence>